<feature type="region of interest" description="Disordered" evidence="1">
    <location>
        <begin position="305"/>
        <end position="325"/>
    </location>
</feature>
<dbReference type="KEGG" id="lgi:LOTGIDRAFT_227929"/>
<reference evidence="2 3" key="1">
    <citation type="journal article" date="2013" name="Nature">
        <title>Insights into bilaterian evolution from three spiralian genomes.</title>
        <authorList>
            <person name="Simakov O."/>
            <person name="Marletaz F."/>
            <person name="Cho S.J."/>
            <person name="Edsinger-Gonzales E."/>
            <person name="Havlak P."/>
            <person name="Hellsten U."/>
            <person name="Kuo D.H."/>
            <person name="Larsson T."/>
            <person name="Lv J."/>
            <person name="Arendt D."/>
            <person name="Savage R."/>
            <person name="Osoegawa K."/>
            <person name="de Jong P."/>
            <person name="Grimwood J."/>
            <person name="Chapman J.A."/>
            <person name="Shapiro H."/>
            <person name="Aerts A."/>
            <person name="Otillar R.P."/>
            <person name="Terry A.Y."/>
            <person name="Boore J.L."/>
            <person name="Grigoriev I.V."/>
            <person name="Lindberg D.R."/>
            <person name="Seaver E.C."/>
            <person name="Weisblat D.A."/>
            <person name="Putnam N.H."/>
            <person name="Rokhsar D.S."/>
        </authorList>
    </citation>
    <scope>NUCLEOTIDE SEQUENCE [LARGE SCALE GENOMIC DNA]</scope>
</reference>
<dbReference type="RefSeq" id="XP_009043842.1">
    <property type="nucleotide sequence ID" value="XM_009045594.1"/>
</dbReference>
<dbReference type="CTD" id="20247478"/>
<sequence>MTHKMAGGMTMMVEKPPVHGHLGPGNFTISQEDALTNPAMCSVFQKHYVSHPEFSRSQPAKPPVLGPVMHKDKNYFNELLSETYNSYEYRPGEKMVLEDVHTKLSATNFKMDRDLSKFNSFNTTSGYYFVPKITTDFERAKPIFDLESHVPNGDPGKAPAPVSDYREKFEGHDTSVVKVHKAPAMHEGGPPTIKGDPKYDDFKTSHSLQFPYKWQKRLASVYPATGTSVPNGDTEKIVLRDTTMSTSFPPVKGAENYASYNHQDVSHILRQTNFKQSDGRNTWNDYKSTANSDYQNKGSIKFQRAAPSFHRNHSDFPPGDRENDTERVNMTTSKYHHGNPALGLHNTIRHGADVLTKSNVLFGEPRVRNPMMYYSTTNTDEFLPKSAPYTYFKSKYYTNSSVPIKYYKNEVANTTSQTDYNTPCLVDSNGIDLEAIEKLKRSNFFPPWKGETCFNTTHQDMFTPKPMEKYVIDSGKMQKSSVPLGTLSISTQK</sequence>
<dbReference type="OrthoDB" id="6151791at2759"/>
<keyword evidence="3" id="KW-1185">Reference proteome</keyword>
<proteinExistence type="predicted"/>
<dbReference type="GeneID" id="20247478"/>
<gene>
    <name evidence="2" type="ORF">LOTGIDRAFT_227929</name>
</gene>
<dbReference type="AlphaFoldDB" id="V4BH66"/>
<dbReference type="InterPro" id="IPR028001">
    <property type="entry name" value="SAXO5"/>
</dbReference>
<evidence type="ECO:0000256" key="1">
    <source>
        <dbReference type="SAM" id="MobiDB-lite"/>
    </source>
</evidence>
<dbReference type="PANTHER" id="PTHR34828">
    <property type="entry name" value="TESTIS-EXPRESSED PROTEIN 45"/>
    <property type="match status" value="1"/>
</dbReference>
<evidence type="ECO:0000313" key="2">
    <source>
        <dbReference type="EMBL" id="ESP05297.1"/>
    </source>
</evidence>
<dbReference type="Proteomes" id="UP000030746">
    <property type="component" value="Unassembled WGS sequence"/>
</dbReference>
<accession>V4BH66</accession>
<evidence type="ECO:0000313" key="3">
    <source>
        <dbReference type="Proteomes" id="UP000030746"/>
    </source>
</evidence>
<organism evidence="2 3">
    <name type="scientific">Lottia gigantea</name>
    <name type="common">Giant owl limpet</name>
    <dbReference type="NCBI Taxonomy" id="225164"/>
    <lineage>
        <taxon>Eukaryota</taxon>
        <taxon>Metazoa</taxon>
        <taxon>Spiralia</taxon>
        <taxon>Lophotrochozoa</taxon>
        <taxon>Mollusca</taxon>
        <taxon>Gastropoda</taxon>
        <taxon>Patellogastropoda</taxon>
        <taxon>Lottioidea</taxon>
        <taxon>Lottiidae</taxon>
        <taxon>Lottia</taxon>
    </lineage>
</organism>
<dbReference type="EMBL" id="KB199650">
    <property type="protein sequence ID" value="ESP05297.1"/>
    <property type="molecule type" value="Genomic_DNA"/>
</dbReference>
<dbReference type="OMA" id="AAAHIHC"/>
<dbReference type="PANTHER" id="PTHR34828:SF1">
    <property type="entry name" value="TESTIS-EXPRESSED PROTEIN 45"/>
    <property type="match status" value="1"/>
</dbReference>
<name>V4BH66_LOTGI</name>
<feature type="compositionally biased region" description="Basic and acidic residues" evidence="1">
    <location>
        <begin position="312"/>
        <end position="325"/>
    </location>
</feature>
<dbReference type="Pfam" id="PF15373">
    <property type="entry name" value="SAXO5-like"/>
    <property type="match status" value="1"/>
</dbReference>
<dbReference type="HOGENOM" id="CLU_043594_0_0_1"/>
<protein>
    <submittedName>
        <fullName evidence="2">Uncharacterized protein</fullName>
    </submittedName>
</protein>